<dbReference type="PANTHER" id="PTHR39186">
    <property type="entry name" value="DUF2071 FAMILY PROTEIN"/>
    <property type="match status" value="1"/>
</dbReference>
<dbReference type="Pfam" id="PF09844">
    <property type="entry name" value="DUF2071"/>
    <property type="match status" value="1"/>
</dbReference>
<dbReference type="SUPFAM" id="SSF160104">
    <property type="entry name" value="Acetoacetate decarboxylase-like"/>
    <property type="match status" value="1"/>
</dbReference>
<gene>
    <name evidence="1" type="ORF">AArcS_1120</name>
</gene>
<sequence>MINRPTALSMRWEDVLFAHWPVDPELVQSTLPDGLDVDEFEGQAYLSVVAFVMSNISPRGVPFGLSFPELNLRTYVTHGDGPPGIYFYNLDADDRIGVPVARTLFGLPYYRAEMDVARFHEGIRFRSRRTHDGVPPASFDATYRPTGEPYQPEPGTLEGFLTERYRFYAVGHDRLPAVDLGGDQLYAGDIAHDPWTLRDADVEIDRNDLFEAAGFDVPESEPIYQYGPEIDVTAGRVRRL</sequence>
<dbReference type="Proteomes" id="UP000663586">
    <property type="component" value="Chromosome"/>
</dbReference>
<dbReference type="Gene3D" id="2.40.400.10">
    <property type="entry name" value="Acetoacetate decarboxylase-like"/>
    <property type="match status" value="1"/>
</dbReference>
<protein>
    <submittedName>
        <fullName evidence="1">DUF2071 family</fullName>
    </submittedName>
</protein>
<organism evidence="1 2">
    <name type="scientific">Natranaeroarchaeum sulfidigenes</name>
    <dbReference type="NCBI Taxonomy" id="2784880"/>
    <lineage>
        <taxon>Archaea</taxon>
        <taxon>Methanobacteriati</taxon>
        <taxon>Methanobacteriota</taxon>
        <taxon>Stenosarchaea group</taxon>
        <taxon>Halobacteria</taxon>
        <taxon>Halobacteriales</taxon>
        <taxon>Natronoarchaeaceae</taxon>
        <taxon>Natranaeroarchaeum</taxon>
    </lineage>
</organism>
<name>A0A897MTR1_9EURY</name>
<accession>A0A897MTR1</accession>
<dbReference type="InterPro" id="IPR018644">
    <property type="entry name" value="DUF2071"/>
</dbReference>
<dbReference type="InterPro" id="IPR023375">
    <property type="entry name" value="ADC_dom_sf"/>
</dbReference>
<keyword evidence="2" id="KW-1185">Reference proteome</keyword>
<dbReference type="EMBL" id="CP064786">
    <property type="protein sequence ID" value="QSG02339.1"/>
    <property type="molecule type" value="Genomic_DNA"/>
</dbReference>
<dbReference type="GeneID" id="70684504"/>
<dbReference type="PANTHER" id="PTHR39186:SF1">
    <property type="entry name" value="DUF2071 DOMAIN-CONTAINING PROTEIN"/>
    <property type="match status" value="1"/>
</dbReference>
<dbReference type="KEGG" id="hara:AArcS_1120"/>
<evidence type="ECO:0000313" key="2">
    <source>
        <dbReference type="Proteomes" id="UP000663586"/>
    </source>
</evidence>
<dbReference type="RefSeq" id="WP_238479491.1">
    <property type="nucleotide sequence ID" value="NZ_CP064786.1"/>
</dbReference>
<proteinExistence type="predicted"/>
<evidence type="ECO:0000313" key="1">
    <source>
        <dbReference type="EMBL" id="QSG02339.1"/>
    </source>
</evidence>
<reference evidence="1" key="1">
    <citation type="submission" date="2020-11" db="EMBL/GenBank/DDBJ databases">
        <title>Carbohydrate-dependent, anaerobic sulfur respiration: A novel catabolism in halophilic archaea.</title>
        <authorList>
            <person name="Sorokin D.Y."/>
            <person name="Messina E."/>
            <person name="Smedile F."/>
            <person name="La Cono V."/>
            <person name="Hallsworth J.E."/>
            <person name="Yakimov M.M."/>
        </authorList>
    </citation>
    <scope>NUCLEOTIDE SEQUENCE</scope>
    <source>
        <strain evidence="1">AArc-S</strain>
    </source>
</reference>
<dbReference type="AlphaFoldDB" id="A0A897MTR1"/>